<evidence type="ECO:0000256" key="3">
    <source>
        <dbReference type="ARBA" id="ARBA00022475"/>
    </source>
</evidence>
<dbReference type="FunFam" id="1.10.3860.10:FF:000001">
    <property type="entry name" value="C4-dicarboxylate transport protein"/>
    <property type="match status" value="1"/>
</dbReference>
<proteinExistence type="predicted"/>
<dbReference type="GO" id="GO:0005886">
    <property type="term" value="C:plasma membrane"/>
    <property type="evidence" value="ECO:0007669"/>
    <property type="project" value="UniProtKB-SubCell"/>
</dbReference>
<dbReference type="GO" id="GO:0070778">
    <property type="term" value="P:L-aspartate transmembrane transport"/>
    <property type="evidence" value="ECO:0007669"/>
    <property type="project" value="TreeGrafter"/>
</dbReference>
<evidence type="ECO:0000256" key="4">
    <source>
        <dbReference type="ARBA" id="ARBA00022692"/>
    </source>
</evidence>
<dbReference type="KEGG" id="sfk:KY5_0980"/>
<keyword evidence="5" id="KW-0769">Symport</keyword>
<feature type="transmembrane region" description="Helical" evidence="9">
    <location>
        <begin position="93"/>
        <end position="113"/>
    </location>
</feature>
<name>A0A291Q3B0_9ACTN</name>
<accession>A0A291Q3B0</accession>
<evidence type="ECO:0000256" key="1">
    <source>
        <dbReference type="ARBA" id="ARBA00004651"/>
    </source>
</evidence>
<dbReference type="AlphaFoldDB" id="A0A291Q3B0"/>
<dbReference type="PRINTS" id="PR00173">
    <property type="entry name" value="EDTRNSPORT"/>
</dbReference>
<dbReference type="NCBIfam" id="NF002461">
    <property type="entry name" value="PRK01663.1"/>
    <property type="match status" value="1"/>
</dbReference>
<feature type="transmembrane region" description="Helical" evidence="9">
    <location>
        <begin position="61"/>
        <end position="81"/>
    </location>
</feature>
<feature type="transmembrane region" description="Helical" evidence="9">
    <location>
        <begin position="165"/>
        <end position="182"/>
    </location>
</feature>
<evidence type="ECO:0000256" key="9">
    <source>
        <dbReference type="SAM" id="Phobius"/>
    </source>
</evidence>
<dbReference type="GO" id="GO:0015366">
    <property type="term" value="F:malate:proton symporter activity"/>
    <property type="evidence" value="ECO:0007669"/>
    <property type="project" value="TreeGrafter"/>
</dbReference>
<evidence type="ECO:0000313" key="10">
    <source>
        <dbReference type="EMBL" id="ATL25998.1"/>
    </source>
</evidence>
<sequence>MAPPDPPTPSPAGTGRRPWYRQLYFWVLTAIVTGVLTGWLWPSVGTGLEPVGTTFVAAIKMLITPIVFLTVVGGIGSVDSLGRVGRVGLKSLLYFQAGTLAALLVGLVAVNVFQPGAGVHAHPGDLTLQGDARDYVKSGEDQGWWHFLTDLVPDSAVGAFAEGNILQVIFFSVLFGVALKAVGPVGEPIVDGVHRLSAVVFKILHYVMLAAPVGAFGAMAFTIGKYGISTLTSLGRLIGLFYGTSAFFVVVVLGAVTAALRINIFRLLRYLREEFVLVLGTSSSESALPRLMMKLEGLGIRRDIVGLTVPTGYSFNLDGSSLYLSLAAVYIAQATDTPLGIGQQLGLLAVMILTSKGSGGITGAGFIALAATLSTVGTVPAAGIMLVFGIDKFMSECRALTNLAGNSVATLVVARWEKALDIAYVNGVLHTGEPRPRPPAEQAAEQEQESPPVPQLRDV</sequence>
<keyword evidence="4 9" id="KW-0812">Transmembrane</keyword>
<feature type="transmembrane region" description="Helical" evidence="9">
    <location>
        <begin position="203"/>
        <end position="228"/>
    </location>
</feature>
<dbReference type="PANTHER" id="PTHR42865">
    <property type="entry name" value="PROTON/GLUTAMATE-ASPARTATE SYMPORTER"/>
    <property type="match status" value="1"/>
</dbReference>
<evidence type="ECO:0000256" key="8">
    <source>
        <dbReference type="SAM" id="MobiDB-lite"/>
    </source>
</evidence>
<evidence type="ECO:0000256" key="5">
    <source>
        <dbReference type="ARBA" id="ARBA00022847"/>
    </source>
</evidence>
<organism evidence="10 11">
    <name type="scientific">Streptomyces formicae</name>
    <dbReference type="NCBI Taxonomy" id="1616117"/>
    <lineage>
        <taxon>Bacteria</taxon>
        <taxon>Bacillati</taxon>
        <taxon>Actinomycetota</taxon>
        <taxon>Actinomycetes</taxon>
        <taxon>Kitasatosporales</taxon>
        <taxon>Streptomycetaceae</taxon>
        <taxon>Streptomyces</taxon>
    </lineage>
</organism>
<evidence type="ECO:0000256" key="6">
    <source>
        <dbReference type="ARBA" id="ARBA00022989"/>
    </source>
</evidence>
<dbReference type="Pfam" id="PF00375">
    <property type="entry name" value="SDF"/>
    <property type="match status" value="1"/>
</dbReference>
<feature type="transmembrane region" description="Helical" evidence="9">
    <location>
        <begin position="23"/>
        <end position="41"/>
    </location>
</feature>
<dbReference type="InterPro" id="IPR001991">
    <property type="entry name" value="Na-dicarboxylate_symporter"/>
</dbReference>
<dbReference type="GO" id="GO:0015138">
    <property type="term" value="F:fumarate transmembrane transporter activity"/>
    <property type="evidence" value="ECO:0007669"/>
    <property type="project" value="TreeGrafter"/>
</dbReference>
<reference evidence="10 11" key="1">
    <citation type="submission" date="2017-08" db="EMBL/GenBank/DDBJ databases">
        <title>Complete Genome Sequence of Streptomyces formicae KY5, the formicamycin producer.</title>
        <authorList>
            <person name="Holmes N.A."/>
            <person name="Devine R."/>
            <person name="Qin Z."/>
            <person name="Seipke R.F."/>
            <person name="Wilkinson B."/>
            <person name="Hutchings M.I."/>
        </authorList>
    </citation>
    <scope>NUCLEOTIDE SEQUENCE [LARGE SCALE GENOMIC DNA]</scope>
    <source>
        <strain evidence="10 11">KY5</strain>
    </source>
</reference>
<dbReference type="Gene3D" id="1.10.3860.10">
    <property type="entry name" value="Sodium:dicarboxylate symporter"/>
    <property type="match status" value="1"/>
</dbReference>
<comment type="subcellular location">
    <subcellularLocation>
        <location evidence="1">Cell membrane</location>
        <topology evidence="1">Multi-pass membrane protein</topology>
    </subcellularLocation>
</comment>
<feature type="region of interest" description="Disordered" evidence="8">
    <location>
        <begin position="433"/>
        <end position="459"/>
    </location>
</feature>
<dbReference type="Proteomes" id="UP000221011">
    <property type="component" value="Chromosome"/>
</dbReference>
<dbReference type="RefSeq" id="WP_098241034.1">
    <property type="nucleotide sequence ID" value="NZ_CP022685.1"/>
</dbReference>
<keyword evidence="3" id="KW-1003">Cell membrane</keyword>
<keyword evidence="7 9" id="KW-0472">Membrane</keyword>
<feature type="transmembrane region" description="Helical" evidence="9">
    <location>
        <begin position="366"/>
        <end position="390"/>
    </location>
</feature>
<evidence type="ECO:0000256" key="2">
    <source>
        <dbReference type="ARBA" id="ARBA00022448"/>
    </source>
</evidence>
<dbReference type="InterPro" id="IPR036458">
    <property type="entry name" value="Na:dicarbo_symporter_sf"/>
</dbReference>
<gene>
    <name evidence="10" type="ORF">KY5_0980</name>
</gene>
<dbReference type="SUPFAM" id="SSF118215">
    <property type="entry name" value="Proton glutamate symport protein"/>
    <property type="match status" value="1"/>
</dbReference>
<keyword evidence="6 9" id="KW-1133">Transmembrane helix</keyword>
<protein>
    <submittedName>
        <fullName evidence="10">Aerobic C4-dicarboxylate transporter for fumarate, L-malate, D-malate, succunate</fullName>
    </submittedName>
</protein>
<evidence type="ECO:0000313" key="11">
    <source>
        <dbReference type="Proteomes" id="UP000221011"/>
    </source>
</evidence>
<dbReference type="PROSITE" id="PS00714">
    <property type="entry name" value="NA_DICARBOXYL_SYMP_2"/>
    <property type="match status" value="1"/>
</dbReference>
<dbReference type="EMBL" id="CP022685">
    <property type="protein sequence ID" value="ATL25998.1"/>
    <property type="molecule type" value="Genomic_DNA"/>
</dbReference>
<evidence type="ECO:0000256" key="7">
    <source>
        <dbReference type="ARBA" id="ARBA00023136"/>
    </source>
</evidence>
<dbReference type="GO" id="GO:0015141">
    <property type="term" value="F:succinate transmembrane transporter activity"/>
    <property type="evidence" value="ECO:0007669"/>
    <property type="project" value="TreeGrafter"/>
</dbReference>
<dbReference type="InterPro" id="IPR018107">
    <property type="entry name" value="Na-dicarboxylate_symporter_CS"/>
</dbReference>
<keyword evidence="2" id="KW-0813">Transport</keyword>
<keyword evidence="11" id="KW-1185">Reference proteome</keyword>
<dbReference type="PANTHER" id="PTHR42865:SF1">
    <property type="entry name" value="AEROBIC C4-DICARBOXYLATE TRANSPORT PROTEIN"/>
    <property type="match status" value="1"/>
</dbReference>
<feature type="transmembrane region" description="Helical" evidence="9">
    <location>
        <begin position="240"/>
        <end position="262"/>
    </location>
</feature>